<proteinExistence type="predicted"/>
<evidence type="ECO:0000313" key="2">
    <source>
        <dbReference type="EMBL" id="CAB3387410.1"/>
    </source>
</evidence>
<keyword evidence="3" id="KW-1185">Reference proteome</keyword>
<keyword evidence="1" id="KW-1133">Transmembrane helix</keyword>
<organism evidence="2 3">
    <name type="scientific">Cloeon dipterum</name>
    <dbReference type="NCBI Taxonomy" id="197152"/>
    <lineage>
        <taxon>Eukaryota</taxon>
        <taxon>Metazoa</taxon>
        <taxon>Ecdysozoa</taxon>
        <taxon>Arthropoda</taxon>
        <taxon>Hexapoda</taxon>
        <taxon>Insecta</taxon>
        <taxon>Pterygota</taxon>
        <taxon>Palaeoptera</taxon>
        <taxon>Ephemeroptera</taxon>
        <taxon>Pisciforma</taxon>
        <taxon>Baetidae</taxon>
        <taxon>Cloeon</taxon>
    </lineage>
</organism>
<dbReference type="EMBL" id="CADEPI010000571">
    <property type="protein sequence ID" value="CAB3387410.1"/>
    <property type="molecule type" value="Genomic_DNA"/>
</dbReference>
<accession>A0A8S1E1T9</accession>
<keyword evidence="1" id="KW-0472">Membrane</keyword>
<sequence>MSERRPPITNFPTPAPSLESLTTSTLVVSTASATPTSAPATPTSAPATPPSTKANHVNIAAGLGAFAVLVFFGFVCILFACKHLRRLRRGRLNNGEWDYNNGRETVQLESAPQPLPAPQPLAAVVSVQDETELKVAYDQPAAICSPTVLNFDEAGQEEPNPPFAKRSRARLKKKKSLSRMQFICTYQNHIGKMVLSRVRVTNLEVPHDDKSQQTLQLFQPSQSQCV</sequence>
<comment type="caution">
    <text evidence="2">The sequence shown here is derived from an EMBL/GenBank/DDBJ whole genome shotgun (WGS) entry which is preliminary data.</text>
</comment>
<dbReference type="Proteomes" id="UP000494165">
    <property type="component" value="Unassembled WGS sequence"/>
</dbReference>
<dbReference type="AlphaFoldDB" id="A0A8S1E1T9"/>
<protein>
    <submittedName>
        <fullName evidence="2">Uncharacterized protein</fullName>
    </submittedName>
</protein>
<keyword evidence="1" id="KW-0812">Transmembrane</keyword>
<evidence type="ECO:0000313" key="3">
    <source>
        <dbReference type="Proteomes" id="UP000494165"/>
    </source>
</evidence>
<evidence type="ECO:0000256" key="1">
    <source>
        <dbReference type="SAM" id="Phobius"/>
    </source>
</evidence>
<feature type="transmembrane region" description="Helical" evidence="1">
    <location>
        <begin position="59"/>
        <end position="81"/>
    </location>
</feature>
<name>A0A8S1E1T9_9INSE</name>
<reference evidence="2 3" key="1">
    <citation type="submission" date="2020-04" db="EMBL/GenBank/DDBJ databases">
        <authorList>
            <person name="Alioto T."/>
            <person name="Alioto T."/>
            <person name="Gomez Garrido J."/>
        </authorList>
    </citation>
    <scope>NUCLEOTIDE SEQUENCE [LARGE SCALE GENOMIC DNA]</scope>
</reference>
<gene>
    <name evidence="2" type="ORF">CLODIP_2_CD08597</name>
</gene>